<reference evidence="2 3" key="1">
    <citation type="journal article" date="2024" name="J Genomics">
        <title>Draft genome sequencing and assembly of Favolaschia claudopus CIRM-BRFM 2984 isolated from oak limbs.</title>
        <authorList>
            <person name="Navarro D."/>
            <person name="Drula E."/>
            <person name="Chaduli D."/>
            <person name="Cazenave R."/>
            <person name="Ahrendt S."/>
            <person name="Wang J."/>
            <person name="Lipzen A."/>
            <person name="Daum C."/>
            <person name="Barry K."/>
            <person name="Grigoriev I.V."/>
            <person name="Favel A."/>
            <person name="Rosso M.N."/>
            <person name="Martin F."/>
        </authorList>
    </citation>
    <scope>NUCLEOTIDE SEQUENCE [LARGE SCALE GENOMIC DNA]</scope>
    <source>
        <strain evidence="2 3">CIRM-BRFM 2984</strain>
    </source>
</reference>
<sequence>MDAPQTPTTHSSPSTSPEQGHVTPSPFAPQPQPPPTSQMGPLPTSLTPPTAVPALYLDNLAREFGLGDRDRMKLRGFLQVCETRLSANKLSYFTFRSAGLRPGELLGQLHILAVVLSEAAERRRAAQENVFGGDLRAMMRDLRIRLDDSFSLTTTQKANVRGITQDVIHEATRTAFSVMHVDVLVILKDRKQYLDLDNIFGVPVREKKLMSALKRACSSVRNAYRQDIRDSIDPASFVPLDKITYTLASKYKLGGVGGELSDLFSIHAALLRRFAFDNPDLLWTDEADGEDDSESSHPPAKKRKTTAKQGGRIAAGADFWGKVDIHFKDQVALRGRNFKDARWKPYIDQILADDASKFTGIIPGAPVTSLSLEVSSGAPDSSFGGALAQYGTTTDYTTFAFTNGVGFDSGGVGAWGSSFSSVVGQP</sequence>
<evidence type="ECO:0000256" key="1">
    <source>
        <dbReference type="SAM" id="MobiDB-lite"/>
    </source>
</evidence>
<keyword evidence="3" id="KW-1185">Reference proteome</keyword>
<feature type="region of interest" description="Disordered" evidence="1">
    <location>
        <begin position="1"/>
        <end position="47"/>
    </location>
</feature>
<feature type="compositionally biased region" description="Pro residues" evidence="1">
    <location>
        <begin position="26"/>
        <end position="36"/>
    </location>
</feature>
<evidence type="ECO:0000313" key="3">
    <source>
        <dbReference type="Proteomes" id="UP001362999"/>
    </source>
</evidence>
<proteinExistence type="predicted"/>
<name>A0AAW0ANS1_9AGAR</name>
<organism evidence="2 3">
    <name type="scientific">Favolaschia claudopus</name>
    <dbReference type="NCBI Taxonomy" id="2862362"/>
    <lineage>
        <taxon>Eukaryota</taxon>
        <taxon>Fungi</taxon>
        <taxon>Dikarya</taxon>
        <taxon>Basidiomycota</taxon>
        <taxon>Agaricomycotina</taxon>
        <taxon>Agaricomycetes</taxon>
        <taxon>Agaricomycetidae</taxon>
        <taxon>Agaricales</taxon>
        <taxon>Marasmiineae</taxon>
        <taxon>Mycenaceae</taxon>
        <taxon>Favolaschia</taxon>
    </lineage>
</organism>
<accession>A0AAW0ANS1</accession>
<protein>
    <submittedName>
        <fullName evidence="2">Uncharacterized protein</fullName>
    </submittedName>
</protein>
<evidence type="ECO:0000313" key="2">
    <source>
        <dbReference type="EMBL" id="KAK7014645.1"/>
    </source>
</evidence>
<gene>
    <name evidence="2" type="ORF">R3P38DRAFT_3573421</name>
</gene>
<feature type="compositionally biased region" description="Low complexity" evidence="1">
    <location>
        <begin position="1"/>
        <end position="17"/>
    </location>
</feature>
<feature type="region of interest" description="Disordered" evidence="1">
    <location>
        <begin position="287"/>
        <end position="309"/>
    </location>
</feature>
<dbReference type="AlphaFoldDB" id="A0AAW0ANS1"/>
<dbReference type="Proteomes" id="UP001362999">
    <property type="component" value="Unassembled WGS sequence"/>
</dbReference>
<dbReference type="EMBL" id="JAWWNJ010000056">
    <property type="protein sequence ID" value="KAK7014645.1"/>
    <property type="molecule type" value="Genomic_DNA"/>
</dbReference>
<comment type="caution">
    <text evidence="2">The sequence shown here is derived from an EMBL/GenBank/DDBJ whole genome shotgun (WGS) entry which is preliminary data.</text>
</comment>